<dbReference type="WBParaSite" id="PS1159_v2.g9494.t1">
    <property type="protein sequence ID" value="PS1159_v2.g9494.t1"/>
    <property type="gene ID" value="PS1159_v2.g9494"/>
</dbReference>
<evidence type="ECO:0000313" key="2">
    <source>
        <dbReference type="WBParaSite" id="PS1159_v2.g9494.t1"/>
    </source>
</evidence>
<name>A0AC35GYG1_9BILA</name>
<dbReference type="Proteomes" id="UP000887580">
    <property type="component" value="Unplaced"/>
</dbReference>
<protein>
    <submittedName>
        <fullName evidence="2">Serine-threonine/tyrosine-protein kinase catalytic domain-containing protein</fullName>
    </submittedName>
</protein>
<proteinExistence type="predicted"/>
<evidence type="ECO:0000313" key="1">
    <source>
        <dbReference type="Proteomes" id="UP000887580"/>
    </source>
</evidence>
<accession>A0AC35GYG1</accession>
<organism evidence="1 2">
    <name type="scientific">Panagrolaimus sp. PS1159</name>
    <dbReference type="NCBI Taxonomy" id="55785"/>
    <lineage>
        <taxon>Eukaryota</taxon>
        <taxon>Metazoa</taxon>
        <taxon>Ecdysozoa</taxon>
        <taxon>Nematoda</taxon>
        <taxon>Chromadorea</taxon>
        <taxon>Rhabditida</taxon>
        <taxon>Tylenchina</taxon>
        <taxon>Panagrolaimomorpha</taxon>
        <taxon>Panagrolaimoidea</taxon>
        <taxon>Panagrolaimidae</taxon>
        <taxon>Panagrolaimus</taxon>
    </lineage>
</organism>
<sequence length="179" mass="20281">MCFEIFNNGIKPWADVDQLKIISREIRTGNMPIPPSKTPTSIASLMKDCWNLQMSERPEFIDIIKTVLQIQEKEAALKPPKASEFTVNAIPGVTRLETNETIEDILGMKSVELLNSFREKSNHGKKSDESKESKETKTKSKESKESKETIEEQKIKDSTAKRKNTKFVPAINKKIPTST</sequence>
<reference evidence="2" key="1">
    <citation type="submission" date="2022-11" db="UniProtKB">
        <authorList>
            <consortium name="WormBaseParasite"/>
        </authorList>
    </citation>
    <scope>IDENTIFICATION</scope>
</reference>